<evidence type="ECO:0000313" key="9">
    <source>
        <dbReference type="EMBL" id="APE42293.1"/>
    </source>
</evidence>
<evidence type="ECO:0000256" key="5">
    <source>
        <dbReference type="ARBA" id="ARBA00023049"/>
    </source>
</evidence>
<keyword evidence="1 6" id="KW-0645">Protease</keyword>
<keyword evidence="10" id="KW-1185">Reference proteome</keyword>
<dbReference type="Proteomes" id="UP000181897">
    <property type="component" value="Chromosome"/>
</dbReference>
<comment type="similarity">
    <text evidence="6">Belongs to the peptidase M48 family.</text>
</comment>
<dbReference type="Gene3D" id="3.30.2010.10">
    <property type="entry name" value="Metalloproteases ('zincins'), catalytic domain"/>
    <property type="match status" value="1"/>
</dbReference>
<dbReference type="RefSeq" id="WP_071969784.1">
    <property type="nucleotide sequence ID" value="NZ_CP018076.1"/>
</dbReference>
<keyword evidence="2" id="KW-0479">Metal-binding</keyword>
<reference evidence="9 10" key="1">
    <citation type="submission" date="2016-11" db="EMBL/GenBank/DDBJ databases">
        <title>Complete genome sequence of Sulfitobacter sp. AM1-D1, a toxic bacteria associated with marine dinoflagellate Alexandrium minutum in East China Sea.</title>
        <authorList>
            <person name="Yang Q."/>
            <person name="Zhang X."/>
            <person name="Tian X."/>
        </authorList>
    </citation>
    <scope>NUCLEOTIDE SEQUENCE [LARGE SCALE GENOMIC DNA]</scope>
    <source>
        <strain evidence="9 10">AM1-D1</strain>
    </source>
</reference>
<dbReference type="GO" id="GO:0051603">
    <property type="term" value="P:proteolysis involved in protein catabolic process"/>
    <property type="evidence" value="ECO:0007669"/>
    <property type="project" value="TreeGrafter"/>
</dbReference>
<keyword evidence="4 6" id="KW-0862">Zinc</keyword>
<dbReference type="KEGG" id="suam:BOO69_01840"/>
<evidence type="ECO:0000259" key="8">
    <source>
        <dbReference type="Pfam" id="PF01435"/>
    </source>
</evidence>
<accession>A0A1J0WD97</accession>
<dbReference type="EMBL" id="CP018076">
    <property type="protein sequence ID" value="APE42293.1"/>
    <property type="molecule type" value="Genomic_DNA"/>
</dbReference>
<evidence type="ECO:0000256" key="7">
    <source>
        <dbReference type="SAM" id="Phobius"/>
    </source>
</evidence>
<evidence type="ECO:0000256" key="6">
    <source>
        <dbReference type="RuleBase" id="RU003983"/>
    </source>
</evidence>
<name>A0A1J0WD97_9RHOB</name>
<comment type="cofactor">
    <cofactor evidence="6">
        <name>Zn(2+)</name>
        <dbReference type="ChEBI" id="CHEBI:29105"/>
    </cofactor>
    <text evidence="6">Binds 1 zinc ion per subunit.</text>
</comment>
<dbReference type="Pfam" id="PF01435">
    <property type="entry name" value="Peptidase_M48"/>
    <property type="match status" value="1"/>
</dbReference>
<protein>
    <submittedName>
        <fullName evidence="9">Peptidase M48 Ste24p</fullName>
    </submittedName>
</protein>
<dbReference type="AlphaFoldDB" id="A0A1J0WD97"/>
<feature type="transmembrane region" description="Helical" evidence="7">
    <location>
        <begin position="99"/>
        <end position="122"/>
    </location>
</feature>
<feature type="transmembrane region" description="Helical" evidence="7">
    <location>
        <begin position="246"/>
        <end position="269"/>
    </location>
</feature>
<dbReference type="PANTHER" id="PTHR22726">
    <property type="entry name" value="METALLOENDOPEPTIDASE OMA1"/>
    <property type="match status" value="1"/>
</dbReference>
<dbReference type="InterPro" id="IPR051156">
    <property type="entry name" value="Mito/Outer_Membr_Metalloprot"/>
</dbReference>
<feature type="domain" description="Peptidase M48" evidence="8">
    <location>
        <begin position="184"/>
        <end position="339"/>
    </location>
</feature>
<dbReference type="GO" id="GO:0004222">
    <property type="term" value="F:metalloendopeptidase activity"/>
    <property type="evidence" value="ECO:0007669"/>
    <property type="project" value="InterPro"/>
</dbReference>
<gene>
    <name evidence="9" type="ORF">BOO69_01840</name>
</gene>
<keyword evidence="7" id="KW-0472">Membrane</keyword>
<evidence type="ECO:0000256" key="3">
    <source>
        <dbReference type="ARBA" id="ARBA00022801"/>
    </source>
</evidence>
<evidence type="ECO:0000313" key="10">
    <source>
        <dbReference type="Proteomes" id="UP000181897"/>
    </source>
</evidence>
<proteinExistence type="inferred from homology"/>
<keyword evidence="3 6" id="KW-0378">Hydrolase</keyword>
<dbReference type="GO" id="GO:0016020">
    <property type="term" value="C:membrane"/>
    <property type="evidence" value="ECO:0007669"/>
    <property type="project" value="TreeGrafter"/>
</dbReference>
<dbReference type="GO" id="GO:0046872">
    <property type="term" value="F:metal ion binding"/>
    <property type="evidence" value="ECO:0007669"/>
    <property type="project" value="UniProtKB-KW"/>
</dbReference>
<dbReference type="CDD" id="cd07332">
    <property type="entry name" value="M48C_Oma1_like"/>
    <property type="match status" value="1"/>
</dbReference>
<organism evidence="9 10">
    <name type="scientific">Sulfitobacter alexandrii</name>
    <dbReference type="NCBI Taxonomy" id="1917485"/>
    <lineage>
        <taxon>Bacteria</taxon>
        <taxon>Pseudomonadati</taxon>
        <taxon>Pseudomonadota</taxon>
        <taxon>Alphaproteobacteria</taxon>
        <taxon>Rhodobacterales</taxon>
        <taxon>Roseobacteraceae</taxon>
        <taxon>Sulfitobacter</taxon>
    </lineage>
</organism>
<dbReference type="OrthoDB" id="9810445at2"/>
<sequence>MSIGFDGMGAAFFEGDRPVAEEVSLHIASGILQIGLDDGRILRWPVGEVRQLPDMAGRKGAVLRRIGDPLARLYITDASLLAHLPNRFRRNPPEGRGRLLAWAVAAIAAVALQIGVLIPLLADNMAVYIPPAGERALGEATFGHIREALDETGLNPVPVCDVPEGRAALDGLIGRLDPQMAEGQQVTVAVLDHDMVNAFALPGGFVVLFRGLIDAAEGPDEVAAVLAHEIGHVVSRDPTRHALRSAGSIGVLGLLFGDFAGGAAVLFLAERLIAAQYSQEAEAGADRFAHALLDRAAISPGALGDMFEGMRRRFGDSEGVTAHFLSHPRLGERIDAARAAADAEADYRPALTPPEWDALRNICR</sequence>
<keyword evidence="7" id="KW-1133">Transmembrane helix</keyword>
<evidence type="ECO:0000256" key="1">
    <source>
        <dbReference type="ARBA" id="ARBA00022670"/>
    </source>
</evidence>
<keyword evidence="7" id="KW-0812">Transmembrane</keyword>
<keyword evidence="5 6" id="KW-0482">Metalloprotease</keyword>
<dbReference type="PANTHER" id="PTHR22726:SF1">
    <property type="entry name" value="METALLOENDOPEPTIDASE OMA1, MITOCHONDRIAL"/>
    <property type="match status" value="1"/>
</dbReference>
<dbReference type="InterPro" id="IPR001915">
    <property type="entry name" value="Peptidase_M48"/>
</dbReference>
<evidence type="ECO:0000256" key="4">
    <source>
        <dbReference type="ARBA" id="ARBA00022833"/>
    </source>
</evidence>
<evidence type="ECO:0000256" key="2">
    <source>
        <dbReference type="ARBA" id="ARBA00022723"/>
    </source>
</evidence>
<dbReference type="STRING" id="1917485.BOO69_01840"/>